<dbReference type="InterPro" id="IPR000700">
    <property type="entry name" value="PAS-assoc_C"/>
</dbReference>
<dbReference type="InterPro" id="IPR035965">
    <property type="entry name" value="PAS-like_dom_sf"/>
</dbReference>
<comment type="caution">
    <text evidence="4">The sequence shown here is derived from an EMBL/GenBank/DDBJ whole genome shotgun (WGS) entry which is preliminary data.</text>
</comment>
<dbReference type="EC" id="2.7.7.65" evidence="4"/>
<feature type="domain" description="PAC" evidence="2">
    <location>
        <begin position="110"/>
        <end position="162"/>
    </location>
</feature>
<dbReference type="NCBIfam" id="TIGR00229">
    <property type="entry name" value="sensory_box"/>
    <property type="match status" value="2"/>
</dbReference>
<dbReference type="SMART" id="SM00086">
    <property type="entry name" value="PAC"/>
    <property type="match status" value="3"/>
</dbReference>
<dbReference type="Proteomes" id="UP000239706">
    <property type="component" value="Unassembled WGS sequence"/>
</dbReference>
<accession>A0A2T0B8I8</accession>
<dbReference type="SUPFAM" id="SSF55785">
    <property type="entry name" value="PYP-like sensor domain (PAS domain)"/>
    <property type="match status" value="3"/>
</dbReference>
<dbReference type="InterPro" id="IPR001610">
    <property type="entry name" value="PAC"/>
</dbReference>
<keyword evidence="4" id="KW-0808">Transferase</keyword>
<evidence type="ECO:0000259" key="3">
    <source>
        <dbReference type="PROSITE" id="PS50887"/>
    </source>
</evidence>
<evidence type="ECO:0000313" key="5">
    <source>
        <dbReference type="Proteomes" id="UP000239706"/>
    </source>
</evidence>
<dbReference type="RefSeq" id="WP_106062721.1">
    <property type="nucleotide sequence ID" value="NZ_PVXO01000009.1"/>
</dbReference>
<dbReference type="GO" id="GO:0052621">
    <property type="term" value="F:diguanylate cyclase activity"/>
    <property type="evidence" value="ECO:0007669"/>
    <property type="project" value="UniProtKB-EC"/>
</dbReference>
<sequence>MNNKLYIAKLENKIKTLQEEIELNKSKKCDMTLEESEEIYKSFFEHSLLGQLYIGIDGSFLKINKSFCNMLQYTKEELMKLKIQDVTYGEDLEYTEYILKKAANKELTNFCFEKRYVAKNGQILYCRLSSSLIYDNNNNPKYFVTQIEDITVRKISEENLRKFQKAIESSSASIIITDKSGHIEYVNPKFSEITGYSFQEVLGKNPRFLKSNHNPPSEYKELWETILSGNPWQGEFLNVKKNRDFYWEKAKISPIFNSKNKITHFVAVKDDITKQKEIETFLYESNKRYENLSQNIPGVLFQFMISAEGKLSIPYANMATNKILNISPKDLKNNPDFFISNIHKDDLLNFKNTFKISKETLTPFHWTGRIVIDNNIKWLQIDSSPSKTNDNGLLWDGVIIDVTKEKINEEKIKMLNEELKKLSYTDALTGVFNRRRIIEIGEEELNKAKDSNRKLSIGILDIDFFKKVNDTYGHINGDVVLKTISAKCSELLESEGYFGRFGGEEFLFILPNKNAQEAYEMAQKMCNLISNKTIKAGEYDISVTVSIGVSEANCGSDLNVAIKNADTALYKAKNNGRNRAETFL</sequence>
<evidence type="ECO:0000259" key="2">
    <source>
        <dbReference type="PROSITE" id="PS50113"/>
    </source>
</evidence>
<dbReference type="Pfam" id="PF00990">
    <property type="entry name" value="GGDEF"/>
    <property type="match status" value="1"/>
</dbReference>
<feature type="domain" description="GGDEF" evidence="3">
    <location>
        <begin position="453"/>
        <end position="584"/>
    </location>
</feature>
<dbReference type="PANTHER" id="PTHR46663:SF3">
    <property type="entry name" value="SLL0267 PROTEIN"/>
    <property type="match status" value="1"/>
</dbReference>
<dbReference type="EMBL" id="PVXO01000009">
    <property type="protein sequence ID" value="PRR80165.1"/>
    <property type="molecule type" value="Genomic_DNA"/>
</dbReference>
<dbReference type="PROSITE" id="PS50887">
    <property type="entry name" value="GGDEF"/>
    <property type="match status" value="1"/>
</dbReference>
<dbReference type="SMART" id="SM00267">
    <property type="entry name" value="GGDEF"/>
    <property type="match status" value="1"/>
</dbReference>
<dbReference type="AlphaFoldDB" id="A0A2T0B8I8"/>
<dbReference type="InterPro" id="IPR000160">
    <property type="entry name" value="GGDEF_dom"/>
</dbReference>
<proteinExistence type="predicted"/>
<dbReference type="PROSITE" id="PS50112">
    <property type="entry name" value="PAS"/>
    <property type="match status" value="2"/>
</dbReference>
<dbReference type="InterPro" id="IPR000014">
    <property type="entry name" value="PAS"/>
</dbReference>
<dbReference type="NCBIfam" id="TIGR00254">
    <property type="entry name" value="GGDEF"/>
    <property type="match status" value="1"/>
</dbReference>
<evidence type="ECO:0000313" key="4">
    <source>
        <dbReference type="EMBL" id="PRR80165.1"/>
    </source>
</evidence>
<dbReference type="PANTHER" id="PTHR46663">
    <property type="entry name" value="DIGUANYLATE CYCLASE DGCT-RELATED"/>
    <property type="match status" value="1"/>
</dbReference>
<dbReference type="PROSITE" id="PS50113">
    <property type="entry name" value="PAC"/>
    <property type="match status" value="2"/>
</dbReference>
<reference evidence="4 5" key="1">
    <citation type="submission" date="2018-03" db="EMBL/GenBank/DDBJ databases">
        <title>Genome sequence of Clostridium liquoris DSM 100320.</title>
        <authorList>
            <person name="Poehlein A."/>
            <person name="Daniel R."/>
        </authorList>
    </citation>
    <scope>NUCLEOTIDE SEQUENCE [LARGE SCALE GENOMIC DNA]</scope>
    <source>
        <strain evidence="4 5">DSM 100320</strain>
    </source>
</reference>
<dbReference type="FunFam" id="3.30.70.270:FF:000001">
    <property type="entry name" value="Diguanylate cyclase domain protein"/>
    <property type="match status" value="1"/>
</dbReference>
<feature type="domain" description="PAS" evidence="1">
    <location>
        <begin position="159"/>
        <end position="205"/>
    </location>
</feature>
<dbReference type="InterPro" id="IPR043128">
    <property type="entry name" value="Rev_trsase/Diguanyl_cyclase"/>
</dbReference>
<dbReference type="Gene3D" id="3.30.450.20">
    <property type="entry name" value="PAS domain"/>
    <property type="match status" value="3"/>
</dbReference>
<feature type="domain" description="PAS" evidence="1">
    <location>
        <begin position="36"/>
        <end position="106"/>
    </location>
</feature>
<keyword evidence="4" id="KW-0548">Nucleotidyltransferase</keyword>
<dbReference type="InterPro" id="IPR029787">
    <property type="entry name" value="Nucleotide_cyclase"/>
</dbReference>
<dbReference type="SMART" id="SM00091">
    <property type="entry name" value="PAS"/>
    <property type="match status" value="3"/>
</dbReference>
<dbReference type="CDD" id="cd01949">
    <property type="entry name" value="GGDEF"/>
    <property type="match status" value="1"/>
</dbReference>
<protein>
    <submittedName>
        <fullName evidence="4">Putative diguanylate cyclase YegE</fullName>
        <ecNumber evidence="4">2.7.7.65</ecNumber>
    </submittedName>
</protein>
<dbReference type="SUPFAM" id="SSF55073">
    <property type="entry name" value="Nucleotide cyclase"/>
    <property type="match status" value="1"/>
</dbReference>
<name>A0A2T0B8I8_9CLOT</name>
<dbReference type="InterPro" id="IPR052163">
    <property type="entry name" value="DGC-Regulatory_Protein"/>
</dbReference>
<organism evidence="4 5">
    <name type="scientific">Clostridium liquoris</name>
    <dbReference type="NCBI Taxonomy" id="1289519"/>
    <lineage>
        <taxon>Bacteria</taxon>
        <taxon>Bacillati</taxon>
        <taxon>Bacillota</taxon>
        <taxon>Clostridia</taxon>
        <taxon>Eubacteriales</taxon>
        <taxon>Clostridiaceae</taxon>
        <taxon>Clostridium</taxon>
    </lineage>
</organism>
<feature type="domain" description="PAC" evidence="2">
    <location>
        <begin position="232"/>
        <end position="284"/>
    </location>
</feature>
<dbReference type="OrthoDB" id="9805474at2"/>
<evidence type="ECO:0000259" key="1">
    <source>
        <dbReference type="PROSITE" id="PS50112"/>
    </source>
</evidence>
<keyword evidence="5" id="KW-1185">Reference proteome</keyword>
<dbReference type="CDD" id="cd00130">
    <property type="entry name" value="PAS"/>
    <property type="match status" value="2"/>
</dbReference>
<gene>
    <name evidence="4" type="primary">yegE</name>
    <name evidence="4" type="ORF">CLLI_05490</name>
</gene>
<dbReference type="Pfam" id="PF13426">
    <property type="entry name" value="PAS_9"/>
    <property type="match status" value="2"/>
</dbReference>
<dbReference type="Gene3D" id="3.30.70.270">
    <property type="match status" value="1"/>
</dbReference>